<dbReference type="InterPro" id="IPR052708">
    <property type="entry name" value="PxpC"/>
</dbReference>
<dbReference type="OrthoDB" id="9768696at2"/>
<dbReference type="PANTHER" id="PTHR43309:SF3">
    <property type="entry name" value="5-OXOPROLINASE SUBUNIT C"/>
    <property type="match status" value="1"/>
</dbReference>
<evidence type="ECO:0000256" key="2">
    <source>
        <dbReference type="ARBA" id="ARBA00022801"/>
    </source>
</evidence>
<feature type="domain" description="Carboxyltransferase" evidence="4">
    <location>
        <begin position="35"/>
        <end position="326"/>
    </location>
</feature>
<evidence type="ECO:0000313" key="6">
    <source>
        <dbReference type="Proteomes" id="UP000182740"/>
    </source>
</evidence>
<evidence type="ECO:0000259" key="4">
    <source>
        <dbReference type="SMART" id="SM00797"/>
    </source>
</evidence>
<organism evidence="5 6">
    <name type="scientific">Amycolatopsis australiensis</name>
    <dbReference type="NCBI Taxonomy" id="546364"/>
    <lineage>
        <taxon>Bacteria</taxon>
        <taxon>Bacillati</taxon>
        <taxon>Actinomycetota</taxon>
        <taxon>Actinomycetes</taxon>
        <taxon>Pseudonocardiales</taxon>
        <taxon>Pseudonocardiaceae</taxon>
        <taxon>Amycolatopsis</taxon>
    </lineage>
</organism>
<dbReference type="InterPro" id="IPR029000">
    <property type="entry name" value="Cyclophilin-like_dom_sf"/>
</dbReference>
<dbReference type="AlphaFoldDB" id="A0A1K1RLH2"/>
<gene>
    <name evidence="5" type="ORF">SAMN04489730_3561</name>
</gene>
<reference evidence="6" key="1">
    <citation type="submission" date="2016-11" db="EMBL/GenBank/DDBJ databases">
        <authorList>
            <person name="Varghese N."/>
            <person name="Submissions S."/>
        </authorList>
    </citation>
    <scope>NUCLEOTIDE SEQUENCE [LARGE SCALE GENOMIC DNA]</scope>
    <source>
        <strain evidence="6">DSM 44671</strain>
    </source>
</reference>
<dbReference type="SUPFAM" id="SSF50891">
    <property type="entry name" value="Cyclophilin-like"/>
    <property type="match status" value="1"/>
</dbReference>
<dbReference type="EMBL" id="FPJG01000006">
    <property type="protein sequence ID" value="SFW73115.1"/>
    <property type="molecule type" value="Genomic_DNA"/>
</dbReference>
<name>A0A1K1RLH2_9PSEU</name>
<dbReference type="Pfam" id="PF02626">
    <property type="entry name" value="CT_A_B"/>
    <property type="match status" value="1"/>
</dbReference>
<evidence type="ECO:0000256" key="1">
    <source>
        <dbReference type="ARBA" id="ARBA00022741"/>
    </source>
</evidence>
<dbReference type="SMART" id="SM00797">
    <property type="entry name" value="AHS2"/>
    <property type="match status" value="1"/>
</dbReference>
<dbReference type="Gene3D" id="2.40.100.10">
    <property type="entry name" value="Cyclophilin-like"/>
    <property type="match status" value="1"/>
</dbReference>
<accession>A0A1K1RLH2</accession>
<dbReference type="GO" id="GO:0016787">
    <property type="term" value="F:hydrolase activity"/>
    <property type="evidence" value="ECO:0007669"/>
    <property type="project" value="UniProtKB-KW"/>
</dbReference>
<evidence type="ECO:0000313" key="5">
    <source>
        <dbReference type="EMBL" id="SFW73115.1"/>
    </source>
</evidence>
<dbReference type="GO" id="GO:0005524">
    <property type="term" value="F:ATP binding"/>
    <property type="evidence" value="ECO:0007669"/>
    <property type="project" value="UniProtKB-KW"/>
</dbReference>
<protein>
    <submittedName>
        <fullName evidence="5">Biotin-dependent carboxylase uncharacterized domain-containing protein</fullName>
    </submittedName>
</protein>
<dbReference type="PANTHER" id="PTHR43309">
    <property type="entry name" value="5-OXOPROLINASE SUBUNIT C"/>
    <property type="match status" value="1"/>
</dbReference>
<evidence type="ECO:0000256" key="3">
    <source>
        <dbReference type="ARBA" id="ARBA00022840"/>
    </source>
</evidence>
<dbReference type="Proteomes" id="UP000182740">
    <property type="component" value="Unassembled WGS sequence"/>
</dbReference>
<proteinExistence type="predicted"/>
<keyword evidence="2" id="KW-0378">Hydrolase</keyword>
<dbReference type="STRING" id="546364.SAMN04489730_3561"/>
<dbReference type="RefSeq" id="WP_084742898.1">
    <property type="nucleotide sequence ID" value="NZ_FPJG01000006.1"/>
</dbReference>
<keyword evidence="1" id="KW-0547">Nucleotide-binding</keyword>
<keyword evidence="3" id="KW-0067">ATP-binding</keyword>
<dbReference type="InterPro" id="IPR003778">
    <property type="entry name" value="CT_A_B"/>
</dbReference>
<keyword evidence="6" id="KW-1185">Reference proteome</keyword>
<sequence>MTKPVSGKTVPVLEVIEPGLQTTVQDHPGRVGMQSMGFFPAGPVDPLAFRIANLLVGNRAGAAGLEIPQGRFQASFLHDCVVAITGPDAGATLNGDPIPGWEAVPVSAGDLLACGIIAGPGYRRYLAVSGGIAVPEVFGSRSTFLVAGLGGLDGRALEQADVLDAFATPASRVLRRVPASLRPAYTDHWEIEILRGPHADPDFFSEAGYRDFLDATWRCDLSSDRVGVRFNPHRLHWARASGDIAGGHPSNLLDSSYPLGGILAYGDVLTILCPEANTSGGFAVIATVAHAAFWKVGQLRPGRDSVDFREIDLGQAAALDKRLEHALDPANFDRA</sequence>